<name>A0ABM1N191_NICVS</name>
<dbReference type="RefSeq" id="XP_017780591.1">
    <property type="nucleotide sequence ID" value="XM_017925102.1"/>
</dbReference>
<dbReference type="GeneID" id="108565569"/>
<feature type="domain" description="Bromodomain associated" evidence="5">
    <location>
        <begin position="134"/>
        <end position="180"/>
    </location>
</feature>
<dbReference type="RefSeq" id="XP_017780592.1">
    <property type="nucleotide sequence ID" value="XM_017925103.1"/>
</dbReference>
<keyword evidence="3" id="KW-0804">Transcription</keyword>
<gene>
    <name evidence="7 8" type="primary">LOC108565569</name>
</gene>
<evidence type="ECO:0000313" key="7">
    <source>
        <dbReference type="RefSeq" id="XP_017780591.1"/>
    </source>
</evidence>
<dbReference type="InterPro" id="IPR006565">
    <property type="entry name" value="BTP"/>
</dbReference>
<evidence type="ECO:0000256" key="4">
    <source>
        <dbReference type="ARBA" id="ARBA00023242"/>
    </source>
</evidence>
<organism evidence="6 7">
    <name type="scientific">Nicrophorus vespilloides</name>
    <name type="common">Boreal carrion beetle</name>
    <dbReference type="NCBI Taxonomy" id="110193"/>
    <lineage>
        <taxon>Eukaryota</taxon>
        <taxon>Metazoa</taxon>
        <taxon>Ecdysozoa</taxon>
        <taxon>Arthropoda</taxon>
        <taxon>Hexapoda</taxon>
        <taxon>Insecta</taxon>
        <taxon>Pterygota</taxon>
        <taxon>Neoptera</taxon>
        <taxon>Endopterygota</taxon>
        <taxon>Coleoptera</taxon>
        <taxon>Polyphaga</taxon>
        <taxon>Staphyliniformia</taxon>
        <taxon>Silphidae</taxon>
        <taxon>Nicrophorinae</taxon>
        <taxon>Nicrophorus</taxon>
    </lineage>
</organism>
<evidence type="ECO:0000313" key="8">
    <source>
        <dbReference type="RefSeq" id="XP_017780592.1"/>
    </source>
</evidence>
<evidence type="ECO:0000313" key="6">
    <source>
        <dbReference type="Proteomes" id="UP000695000"/>
    </source>
</evidence>
<dbReference type="InterPro" id="IPR009072">
    <property type="entry name" value="Histone-fold"/>
</dbReference>
<dbReference type="InterPro" id="IPR039460">
    <property type="entry name" value="SUPT7L/Spt7"/>
</dbReference>
<keyword evidence="6" id="KW-1185">Reference proteome</keyword>
<evidence type="ECO:0000256" key="2">
    <source>
        <dbReference type="ARBA" id="ARBA00023015"/>
    </source>
</evidence>
<protein>
    <submittedName>
        <fullName evidence="7 8">Uncharacterized protein LOC108565569 isoform X1</fullName>
    </submittedName>
</protein>
<dbReference type="CDD" id="cd06847">
    <property type="entry name" value="HFD_SUPT7L"/>
    <property type="match status" value="1"/>
</dbReference>
<evidence type="ECO:0000256" key="1">
    <source>
        <dbReference type="ARBA" id="ARBA00004123"/>
    </source>
</evidence>
<accession>A0ABM1N191</accession>
<reference evidence="7 8" key="1">
    <citation type="submission" date="2025-05" db="UniProtKB">
        <authorList>
            <consortium name="RefSeq"/>
        </authorList>
    </citation>
    <scope>IDENTIFICATION</scope>
    <source>
        <tissue evidence="7 8">Whole Larva</tissue>
    </source>
</reference>
<dbReference type="Proteomes" id="UP000695000">
    <property type="component" value="Unplaced"/>
</dbReference>
<dbReference type="Pfam" id="PF07524">
    <property type="entry name" value="Bromo_TP"/>
    <property type="match status" value="1"/>
</dbReference>
<dbReference type="Gene3D" id="1.10.20.10">
    <property type="entry name" value="Histone, subunit A"/>
    <property type="match status" value="1"/>
</dbReference>
<dbReference type="PANTHER" id="PTHR28598">
    <property type="entry name" value="STAGA COMPLEX 65 SUBUNIT GAMMA"/>
    <property type="match status" value="1"/>
</dbReference>
<keyword evidence="4" id="KW-0539">Nucleus</keyword>
<proteinExistence type="predicted"/>
<comment type="subcellular location">
    <subcellularLocation>
        <location evidence="1">Nucleus</location>
    </subcellularLocation>
</comment>
<evidence type="ECO:0000259" key="5">
    <source>
        <dbReference type="Pfam" id="PF07524"/>
    </source>
</evidence>
<keyword evidence="2" id="KW-0805">Transcription regulation</keyword>
<evidence type="ECO:0000256" key="3">
    <source>
        <dbReference type="ARBA" id="ARBA00023163"/>
    </source>
</evidence>
<dbReference type="PANTHER" id="PTHR28598:SF1">
    <property type="entry name" value="STAGA COMPLEX 65 SUBUNIT GAMMA"/>
    <property type="match status" value="1"/>
</dbReference>
<sequence>MDVKHWGEIVNEEEAKYVPVVVEDVERSMDHYCLSEYEAEYECGVDESDRLTLDTLGPYFGSAIQLHKHAIDITETIRIAELAIESNLIPPDDVVPPIPEGPCIESKPKENCLNFIPVEEPEEYSTDYPELSNEAARLILRKCVAISCAHIGYEKSHESVILLLADALELFLKKFGAQLKIASEEDLGGFPNPVEKVLTELGIGGMKSLEEFFQNRVVNYIGVLQKRCSNLNNHYENLLLQRNLPPVLKTEKIEEDENVVEMHFPTLEGEAGFSSLETGFQLLNSLEAQTNFSLRSMDDVNVTTTSPGIILESDSLSPYAKKKRTK</sequence>